<organism evidence="1 2">
    <name type="scientific">Herbaspirillum frisingense</name>
    <dbReference type="NCBI Taxonomy" id="92645"/>
    <lineage>
        <taxon>Bacteria</taxon>
        <taxon>Pseudomonadati</taxon>
        <taxon>Pseudomonadota</taxon>
        <taxon>Betaproteobacteria</taxon>
        <taxon>Burkholderiales</taxon>
        <taxon>Oxalobacteraceae</taxon>
        <taxon>Herbaspirillum</taxon>
    </lineage>
</organism>
<dbReference type="RefSeq" id="WP_146012854.1">
    <property type="nucleotide sequence ID" value="NZ_JAVDSJ010000004.1"/>
</dbReference>
<proteinExistence type="predicted"/>
<dbReference type="Proteomes" id="UP001260715">
    <property type="component" value="Unassembled WGS sequence"/>
</dbReference>
<evidence type="ECO:0000313" key="2">
    <source>
        <dbReference type="Proteomes" id="UP001260715"/>
    </source>
</evidence>
<gene>
    <name evidence="1" type="ORF">J2W50_003574</name>
</gene>
<sequence length="100" mass="11373">MRSLPFKMMLAVAAVVVLWLFIGIERIAGDHEIGVSSRLFIKHQPSLQFHFSNPAEIGLDIIPIEELSASEQVAFKHYCELRFGESEPAKCYARLTDRRV</sequence>
<name>A0ABU1PJ56_9BURK</name>
<keyword evidence="2" id="KW-1185">Reference proteome</keyword>
<reference evidence="1 2" key="1">
    <citation type="submission" date="2023-07" db="EMBL/GenBank/DDBJ databases">
        <title>Sorghum-associated microbial communities from plants grown in Nebraska, USA.</title>
        <authorList>
            <person name="Schachtman D."/>
        </authorList>
    </citation>
    <scope>NUCLEOTIDE SEQUENCE [LARGE SCALE GENOMIC DNA]</scope>
    <source>
        <strain evidence="1 2">596</strain>
    </source>
</reference>
<evidence type="ECO:0000313" key="1">
    <source>
        <dbReference type="EMBL" id="MDR6585358.1"/>
    </source>
</evidence>
<comment type="caution">
    <text evidence="1">The sequence shown here is derived from an EMBL/GenBank/DDBJ whole genome shotgun (WGS) entry which is preliminary data.</text>
</comment>
<protein>
    <submittedName>
        <fullName evidence="1">Uncharacterized protein</fullName>
    </submittedName>
</protein>
<accession>A0ABU1PJ56</accession>
<dbReference type="EMBL" id="JAVDSJ010000004">
    <property type="protein sequence ID" value="MDR6585358.1"/>
    <property type="molecule type" value="Genomic_DNA"/>
</dbReference>